<dbReference type="PANTHER" id="PTHR42852:SF13">
    <property type="entry name" value="PROTEIN DIPZ"/>
    <property type="match status" value="1"/>
</dbReference>
<evidence type="ECO:0000313" key="2">
    <source>
        <dbReference type="EMBL" id="APZ42196.1"/>
    </source>
</evidence>
<dbReference type="GO" id="GO:0016491">
    <property type="term" value="F:oxidoreductase activity"/>
    <property type="evidence" value="ECO:0007669"/>
    <property type="project" value="InterPro"/>
</dbReference>
<evidence type="ECO:0000259" key="1">
    <source>
        <dbReference type="PROSITE" id="PS51352"/>
    </source>
</evidence>
<feature type="domain" description="Thioredoxin" evidence="1">
    <location>
        <begin position="1"/>
        <end position="178"/>
    </location>
</feature>
<organism evidence="2 3">
    <name type="scientific">Acidihalobacter ferrooxydans</name>
    <dbReference type="NCBI Taxonomy" id="1765967"/>
    <lineage>
        <taxon>Bacteria</taxon>
        <taxon>Pseudomonadati</taxon>
        <taxon>Pseudomonadota</taxon>
        <taxon>Gammaproteobacteria</taxon>
        <taxon>Chromatiales</taxon>
        <taxon>Ectothiorhodospiraceae</taxon>
        <taxon>Acidihalobacter</taxon>
    </lineage>
</organism>
<dbReference type="SUPFAM" id="SSF52833">
    <property type="entry name" value="Thioredoxin-like"/>
    <property type="match status" value="1"/>
</dbReference>
<dbReference type="AlphaFoldDB" id="A0A1P8UEG1"/>
<dbReference type="Proteomes" id="UP000243807">
    <property type="component" value="Chromosome"/>
</dbReference>
<keyword evidence="3" id="KW-1185">Reference proteome</keyword>
<proteinExistence type="predicted"/>
<evidence type="ECO:0000313" key="3">
    <source>
        <dbReference type="Proteomes" id="UP000243807"/>
    </source>
</evidence>
<dbReference type="GO" id="GO:0016209">
    <property type="term" value="F:antioxidant activity"/>
    <property type="evidence" value="ECO:0007669"/>
    <property type="project" value="InterPro"/>
</dbReference>
<dbReference type="KEGG" id="afy:BW247_03055"/>
<dbReference type="Gene3D" id="3.40.30.10">
    <property type="entry name" value="Glutaredoxin"/>
    <property type="match status" value="1"/>
</dbReference>
<dbReference type="PANTHER" id="PTHR42852">
    <property type="entry name" value="THIOL:DISULFIDE INTERCHANGE PROTEIN DSBE"/>
    <property type="match status" value="1"/>
</dbReference>
<accession>A0A1P8UEG1</accession>
<dbReference type="EMBL" id="CP019434">
    <property type="protein sequence ID" value="APZ42196.1"/>
    <property type="molecule type" value="Genomic_DNA"/>
</dbReference>
<dbReference type="Pfam" id="PF00578">
    <property type="entry name" value="AhpC-TSA"/>
    <property type="match status" value="1"/>
</dbReference>
<dbReference type="PROSITE" id="PS51352">
    <property type="entry name" value="THIOREDOXIN_2"/>
    <property type="match status" value="1"/>
</dbReference>
<dbReference type="InterPro" id="IPR050553">
    <property type="entry name" value="Thioredoxin_ResA/DsbE_sf"/>
</dbReference>
<dbReference type="STRING" id="1765967.BW247_03055"/>
<dbReference type="InterPro" id="IPR013766">
    <property type="entry name" value="Thioredoxin_domain"/>
</dbReference>
<dbReference type="InterPro" id="IPR036249">
    <property type="entry name" value="Thioredoxin-like_sf"/>
</dbReference>
<gene>
    <name evidence="2" type="ORF">BW247_03055</name>
</gene>
<sequence length="182" mass="21272">MQELEKAPLFKAKTLNGDTLDLGQLYGHKVLLVFFRYATCPLCNLRAEELRREYESLRRDYIVIGVFQSDPEYIREYIGSRGIPFPIIPDPEGDLYRMYGVEHSWWKLWLGFRRVKTVFNAFFRNGWRPGPVDGVISRIPADFLIDEFGRLMLCHYGSDITDHVPLARLSERLEEDRILGLA</sequence>
<name>A0A1P8UEG1_9GAMM</name>
<protein>
    <recommendedName>
        <fullName evidence="1">Thioredoxin domain-containing protein</fullName>
    </recommendedName>
</protein>
<reference evidence="2 3" key="1">
    <citation type="submission" date="2017-01" db="EMBL/GenBank/DDBJ databases">
        <title>Draft sequence of Acidihalobacter ferrooxidans strain DSM 14175 (strain V8).</title>
        <authorList>
            <person name="Khaleque H.N."/>
            <person name="Ramsay J.P."/>
            <person name="Murphy R.J.T."/>
            <person name="Kaksonen A.H."/>
            <person name="Boxall N.J."/>
            <person name="Watkin E.L.J."/>
        </authorList>
    </citation>
    <scope>NUCLEOTIDE SEQUENCE [LARGE SCALE GENOMIC DNA]</scope>
    <source>
        <strain evidence="2 3">V8</strain>
    </source>
</reference>
<dbReference type="InterPro" id="IPR000866">
    <property type="entry name" value="AhpC/TSA"/>
</dbReference>